<keyword evidence="3 11" id="KW-0813">Transport</keyword>
<dbReference type="Pfam" id="PF00119">
    <property type="entry name" value="ATP-synt_A"/>
    <property type="match status" value="1"/>
</dbReference>
<proteinExistence type="inferred from homology"/>
<feature type="transmembrane region" description="Helical" evidence="11">
    <location>
        <begin position="274"/>
        <end position="302"/>
    </location>
</feature>
<keyword evidence="8 11" id="KW-0406">Ion transport</keyword>
<evidence type="ECO:0000256" key="6">
    <source>
        <dbReference type="ARBA" id="ARBA00022781"/>
    </source>
</evidence>
<evidence type="ECO:0000256" key="3">
    <source>
        <dbReference type="ARBA" id="ARBA00022448"/>
    </source>
</evidence>
<keyword evidence="10 11" id="KW-0066">ATP synthesis</keyword>
<keyword evidence="9 11" id="KW-0472">Membrane</keyword>
<evidence type="ECO:0000256" key="12">
    <source>
        <dbReference type="RuleBase" id="RU000483"/>
    </source>
</evidence>
<comment type="similarity">
    <text evidence="2 11 12">Belongs to the ATPase A chain family.</text>
</comment>
<dbReference type="PANTHER" id="PTHR11410">
    <property type="entry name" value="ATP SYNTHASE SUBUNIT A"/>
    <property type="match status" value="1"/>
</dbReference>
<reference evidence="14" key="2">
    <citation type="journal article" date="2021" name="PeerJ">
        <title>Extensive microbial diversity within the chicken gut microbiome revealed by metagenomics and culture.</title>
        <authorList>
            <person name="Gilroy R."/>
            <person name="Ravi A."/>
            <person name="Getino M."/>
            <person name="Pursley I."/>
            <person name="Horton D.L."/>
            <person name="Alikhan N.F."/>
            <person name="Baker D."/>
            <person name="Gharbi K."/>
            <person name="Hall N."/>
            <person name="Watson M."/>
            <person name="Adriaenssens E.M."/>
            <person name="Foster-Nyarko E."/>
            <person name="Jarju S."/>
            <person name="Secka A."/>
            <person name="Antonio M."/>
            <person name="Oren A."/>
            <person name="Chaudhuri R.R."/>
            <person name="La Ragione R."/>
            <person name="Hildebrand F."/>
            <person name="Pallen M.J."/>
        </authorList>
    </citation>
    <scope>NUCLEOTIDE SEQUENCE</scope>
    <source>
        <strain evidence="14">B1-20833</strain>
    </source>
</reference>
<evidence type="ECO:0000256" key="11">
    <source>
        <dbReference type="HAMAP-Rule" id="MF_01393"/>
    </source>
</evidence>
<evidence type="ECO:0000256" key="13">
    <source>
        <dbReference type="SAM" id="SignalP"/>
    </source>
</evidence>
<keyword evidence="11" id="KW-1003">Cell membrane</keyword>
<evidence type="ECO:0000256" key="1">
    <source>
        <dbReference type="ARBA" id="ARBA00004141"/>
    </source>
</evidence>
<dbReference type="Gene3D" id="1.20.120.220">
    <property type="entry name" value="ATP synthase, F0 complex, subunit A"/>
    <property type="match status" value="1"/>
</dbReference>
<feature type="signal peptide" evidence="13">
    <location>
        <begin position="1"/>
        <end position="22"/>
    </location>
</feature>
<comment type="subcellular location">
    <subcellularLocation>
        <location evidence="11 12">Cell membrane</location>
        <topology evidence="11 12">Multi-pass membrane protein</topology>
    </subcellularLocation>
    <subcellularLocation>
        <location evidence="1">Membrane</location>
        <topology evidence="1">Multi-pass membrane protein</topology>
    </subcellularLocation>
</comment>
<dbReference type="GO" id="GO:0005886">
    <property type="term" value="C:plasma membrane"/>
    <property type="evidence" value="ECO:0007669"/>
    <property type="project" value="UniProtKB-SubCell"/>
</dbReference>
<dbReference type="HAMAP" id="MF_01393">
    <property type="entry name" value="ATP_synth_a_bact"/>
    <property type="match status" value="1"/>
</dbReference>
<evidence type="ECO:0000256" key="5">
    <source>
        <dbReference type="ARBA" id="ARBA00022692"/>
    </source>
</evidence>
<feature type="chain" id="PRO_5038342379" description="ATP synthase subunit a" evidence="13">
    <location>
        <begin position="23"/>
        <end position="356"/>
    </location>
</feature>
<dbReference type="SUPFAM" id="SSF81336">
    <property type="entry name" value="F1F0 ATP synthase subunit A"/>
    <property type="match status" value="1"/>
</dbReference>
<feature type="transmembrane region" description="Helical" evidence="11">
    <location>
        <begin position="180"/>
        <end position="203"/>
    </location>
</feature>
<keyword evidence="13" id="KW-0732">Signal</keyword>
<evidence type="ECO:0000313" key="15">
    <source>
        <dbReference type="Proteomes" id="UP000823661"/>
    </source>
</evidence>
<feature type="transmembrane region" description="Helical" evidence="11">
    <location>
        <begin position="209"/>
        <end position="227"/>
    </location>
</feature>
<evidence type="ECO:0000256" key="9">
    <source>
        <dbReference type="ARBA" id="ARBA00023136"/>
    </source>
</evidence>
<comment type="caution">
    <text evidence="14">The sequence shown here is derived from an EMBL/GenBank/DDBJ whole genome shotgun (WGS) entry which is preliminary data.</text>
</comment>
<name>A0A9D9ESC9_9BACT</name>
<keyword evidence="7 11" id="KW-1133">Transmembrane helix</keyword>
<dbReference type="InterPro" id="IPR045083">
    <property type="entry name" value="ATP_synth_F0_asu_bact/mt"/>
</dbReference>
<dbReference type="InterPro" id="IPR035908">
    <property type="entry name" value="F0_ATP_A_sf"/>
</dbReference>
<dbReference type="AlphaFoldDB" id="A0A9D9ESC9"/>
<organism evidence="14 15">
    <name type="scientific">Candidatus Cryptobacteroides intestinavium</name>
    <dbReference type="NCBI Taxonomy" id="2840766"/>
    <lineage>
        <taxon>Bacteria</taxon>
        <taxon>Pseudomonadati</taxon>
        <taxon>Bacteroidota</taxon>
        <taxon>Bacteroidia</taxon>
        <taxon>Bacteroidales</taxon>
        <taxon>Candidatus Cryptobacteroides</taxon>
    </lineage>
</organism>
<dbReference type="CDD" id="cd00310">
    <property type="entry name" value="ATP-synt_Fo_a_6"/>
    <property type="match status" value="1"/>
</dbReference>
<dbReference type="PANTHER" id="PTHR11410:SF0">
    <property type="entry name" value="ATP SYNTHASE SUBUNIT A"/>
    <property type="match status" value="1"/>
</dbReference>
<dbReference type="EMBL" id="JADIMI010000070">
    <property type="protein sequence ID" value="MBO8452698.1"/>
    <property type="molecule type" value="Genomic_DNA"/>
</dbReference>
<dbReference type="PRINTS" id="PR00123">
    <property type="entry name" value="ATPASEA"/>
</dbReference>
<reference evidence="14" key="1">
    <citation type="submission" date="2020-10" db="EMBL/GenBank/DDBJ databases">
        <authorList>
            <person name="Gilroy R."/>
        </authorList>
    </citation>
    <scope>NUCLEOTIDE SEQUENCE</scope>
    <source>
        <strain evidence="14">B1-20833</strain>
    </source>
</reference>
<feature type="transmembrane region" description="Helical" evidence="11">
    <location>
        <begin position="122"/>
        <end position="140"/>
    </location>
</feature>
<gene>
    <name evidence="11 14" type="primary">atpB</name>
    <name evidence="14" type="ORF">IAC06_07440</name>
</gene>
<keyword evidence="6 11" id="KW-0375">Hydrogen ion transport</keyword>
<dbReference type="GO" id="GO:0046933">
    <property type="term" value="F:proton-transporting ATP synthase activity, rotational mechanism"/>
    <property type="evidence" value="ECO:0007669"/>
    <property type="project" value="UniProtKB-UniRule"/>
</dbReference>
<protein>
    <recommendedName>
        <fullName evidence="11 12">ATP synthase subunit a</fullName>
    </recommendedName>
    <alternativeName>
        <fullName evidence="11">ATP synthase F0 sector subunit a</fullName>
    </alternativeName>
    <alternativeName>
        <fullName evidence="11">F-ATPase subunit 6</fullName>
    </alternativeName>
</protein>
<dbReference type="GO" id="GO:0045259">
    <property type="term" value="C:proton-transporting ATP synthase complex"/>
    <property type="evidence" value="ECO:0007669"/>
    <property type="project" value="UniProtKB-KW"/>
</dbReference>
<evidence type="ECO:0000256" key="4">
    <source>
        <dbReference type="ARBA" id="ARBA00022547"/>
    </source>
</evidence>
<evidence type="ECO:0000256" key="2">
    <source>
        <dbReference type="ARBA" id="ARBA00006810"/>
    </source>
</evidence>
<comment type="function">
    <text evidence="11 12">Key component of the proton channel; it plays a direct role in the translocation of protons across the membrane.</text>
</comment>
<dbReference type="NCBIfam" id="TIGR01131">
    <property type="entry name" value="ATP_synt_6_or_A"/>
    <property type="match status" value="1"/>
</dbReference>
<evidence type="ECO:0000256" key="8">
    <source>
        <dbReference type="ARBA" id="ARBA00023065"/>
    </source>
</evidence>
<evidence type="ECO:0000256" key="10">
    <source>
        <dbReference type="ARBA" id="ARBA00023310"/>
    </source>
</evidence>
<keyword evidence="5 11" id="KW-0812">Transmembrane</keyword>
<evidence type="ECO:0000313" key="14">
    <source>
        <dbReference type="EMBL" id="MBO8452698.1"/>
    </source>
</evidence>
<sequence length="356" mass="38999">MRLISILICIILPLLAAAPASAQEEKSPDVKKIVMEHLSDSYWWHIGTFGEKNVTVYLPVILHSGNSGWHCFSSRHLAGGASFEGFSIAAEGKYEGKIVETLPDGSQSRPLDISVTKTTTGLLMNSAITVIVILCAAGWYRKRKATDAAPKGFTGMIEAVVGYLVDDIIRPCVGPGWRKFAPFLLTVFFFILVNNLMGLIPFFPGGINVTGNIAVTFVLAFAALLVINISGSREYWKDIFWPDVPVWLKVPVPIIPLIEFVGIFTRPFALMIRLFANMMAGHAVILCLVCVIFVTAGMGAVVNSSMTAVSVLFNIFMNCLELLVAFLQAYVFTMLTAVFIGMSQEGKEVAKTYERQ</sequence>
<dbReference type="InterPro" id="IPR000568">
    <property type="entry name" value="ATP_synth_F0_asu"/>
</dbReference>
<dbReference type="Proteomes" id="UP000823661">
    <property type="component" value="Unassembled WGS sequence"/>
</dbReference>
<keyword evidence="4 11" id="KW-0138">CF(0)</keyword>
<feature type="transmembrane region" description="Helical" evidence="11">
    <location>
        <begin position="322"/>
        <end position="342"/>
    </location>
</feature>
<accession>A0A9D9ESC9</accession>
<evidence type="ECO:0000256" key="7">
    <source>
        <dbReference type="ARBA" id="ARBA00022989"/>
    </source>
</evidence>